<dbReference type="GO" id="GO:0016779">
    <property type="term" value="F:nucleotidyltransferase activity"/>
    <property type="evidence" value="ECO:0007669"/>
    <property type="project" value="TreeGrafter"/>
</dbReference>
<keyword evidence="1 3" id="KW-0808">Transferase</keyword>
<dbReference type="InterPro" id="IPR025877">
    <property type="entry name" value="MobA-like_NTP_Trfase"/>
</dbReference>
<evidence type="ECO:0000259" key="2">
    <source>
        <dbReference type="Pfam" id="PF12804"/>
    </source>
</evidence>
<dbReference type="EMBL" id="CP116942">
    <property type="protein sequence ID" value="WCO69240.1"/>
    <property type="molecule type" value="Genomic_DNA"/>
</dbReference>
<dbReference type="PANTHER" id="PTHR19136:SF81">
    <property type="entry name" value="MOLYBDENUM COFACTOR GUANYLYLTRANSFERASE"/>
    <property type="match status" value="1"/>
</dbReference>
<evidence type="ECO:0000313" key="4">
    <source>
        <dbReference type="Proteomes" id="UP001216390"/>
    </source>
</evidence>
<dbReference type="Proteomes" id="UP001216390">
    <property type="component" value="Chromosome"/>
</dbReference>
<dbReference type="AlphaFoldDB" id="A0AAE9Y9H3"/>
<dbReference type="RefSeq" id="WP_272738753.1">
    <property type="nucleotide sequence ID" value="NZ_CP116942.1"/>
</dbReference>
<name>A0AAE9Y9H3_9ACTN</name>
<sequence>MLCGGASRRMGRDKALIEVDGTALAVRVADALRAGGCHEVRAVGGDASALEALGLEVVPDAHPGEGPLGGLATALAAAPPGAVLALAPCDLVAPDPAATAQLLGALAAAPPEVDAVVPVVDGRDEWTLSAWRVDPARAAAVAALLADGRRRLAAVAEVAQVVRVHDVERGAVADADRPEDLPAGTDR</sequence>
<organism evidence="3 4">
    <name type="scientific">Iamia majanohamensis</name>
    <dbReference type="NCBI Taxonomy" id="467976"/>
    <lineage>
        <taxon>Bacteria</taxon>
        <taxon>Bacillati</taxon>
        <taxon>Actinomycetota</taxon>
        <taxon>Acidimicrobiia</taxon>
        <taxon>Acidimicrobiales</taxon>
        <taxon>Iamiaceae</taxon>
        <taxon>Iamia</taxon>
    </lineage>
</organism>
<evidence type="ECO:0000313" key="3">
    <source>
        <dbReference type="EMBL" id="WCO69240.1"/>
    </source>
</evidence>
<dbReference type="Pfam" id="PF12804">
    <property type="entry name" value="NTP_transf_3"/>
    <property type="match status" value="1"/>
</dbReference>
<proteinExistence type="predicted"/>
<gene>
    <name evidence="3" type="ORF">PO878_10585</name>
</gene>
<dbReference type="KEGG" id="ima:PO878_10585"/>
<keyword evidence="4" id="KW-1185">Reference proteome</keyword>
<reference evidence="3" key="1">
    <citation type="submission" date="2023-01" db="EMBL/GenBank/DDBJ databases">
        <title>The diversity of Class Acidimicrobiia in South China Sea sediment environments and the proposal of Iamia marina sp. nov., a novel species of the genus Iamia.</title>
        <authorList>
            <person name="He Y."/>
            <person name="Tian X."/>
        </authorList>
    </citation>
    <scope>NUCLEOTIDE SEQUENCE</scope>
    <source>
        <strain evidence="3">DSM 19957</strain>
    </source>
</reference>
<evidence type="ECO:0000256" key="1">
    <source>
        <dbReference type="ARBA" id="ARBA00022679"/>
    </source>
</evidence>
<dbReference type="SUPFAM" id="SSF53448">
    <property type="entry name" value="Nucleotide-diphospho-sugar transferases"/>
    <property type="match status" value="1"/>
</dbReference>
<feature type="domain" description="MobA-like NTP transferase" evidence="2">
    <location>
        <begin position="2"/>
        <end position="152"/>
    </location>
</feature>
<protein>
    <submittedName>
        <fullName evidence="3">NTP transferase domain-containing protein</fullName>
    </submittedName>
</protein>
<dbReference type="PANTHER" id="PTHR19136">
    <property type="entry name" value="MOLYBDENUM COFACTOR GUANYLYLTRANSFERASE"/>
    <property type="match status" value="1"/>
</dbReference>
<dbReference type="Gene3D" id="3.90.550.10">
    <property type="entry name" value="Spore Coat Polysaccharide Biosynthesis Protein SpsA, Chain A"/>
    <property type="match status" value="1"/>
</dbReference>
<accession>A0AAE9Y9H3</accession>
<dbReference type="InterPro" id="IPR029044">
    <property type="entry name" value="Nucleotide-diphossugar_trans"/>
</dbReference>